<dbReference type="GO" id="GO:0005829">
    <property type="term" value="C:cytosol"/>
    <property type="evidence" value="ECO:0007669"/>
    <property type="project" value="TreeGrafter"/>
</dbReference>
<dbReference type="Pfam" id="PF01037">
    <property type="entry name" value="AsnC_trans_reg"/>
    <property type="match status" value="1"/>
</dbReference>
<dbReference type="PANTHER" id="PTHR30154:SF20">
    <property type="entry name" value="LEUCINE-RESPONSIVE REGULATORY PROTEIN"/>
    <property type="match status" value="1"/>
</dbReference>
<dbReference type="EMBL" id="PISD01000033">
    <property type="protein sequence ID" value="PKG28001.1"/>
    <property type="molecule type" value="Genomic_DNA"/>
</dbReference>
<keyword evidence="2" id="KW-0238">DNA-binding</keyword>
<evidence type="ECO:0000256" key="1">
    <source>
        <dbReference type="ARBA" id="ARBA00023015"/>
    </source>
</evidence>
<evidence type="ECO:0000259" key="4">
    <source>
        <dbReference type="PROSITE" id="PS50956"/>
    </source>
</evidence>
<dbReference type="PRINTS" id="PR00033">
    <property type="entry name" value="HTHASNC"/>
</dbReference>
<dbReference type="PANTHER" id="PTHR30154">
    <property type="entry name" value="LEUCINE-RESPONSIVE REGULATORY PROTEIN"/>
    <property type="match status" value="1"/>
</dbReference>
<dbReference type="InterPro" id="IPR000485">
    <property type="entry name" value="AsnC-type_HTH_dom"/>
</dbReference>
<evidence type="ECO:0000313" key="6">
    <source>
        <dbReference type="Proteomes" id="UP000233343"/>
    </source>
</evidence>
<dbReference type="SUPFAM" id="SSF54909">
    <property type="entry name" value="Dimeric alpha+beta barrel"/>
    <property type="match status" value="1"/>
</dbReference>
<dbReference type="PROSITE" id="PS50956">
    <property type="entry name" value="HTH_ASNC_2"/>
    <property type="match status" value="1"/>
</dbReference>
<dbReference type="FunFam" id="1.10.10.10:FF:000186">
    <property type="entry name" value="AsnC family transcriptional regulator"/>
    <property type="match status" value="1"/>
</dbReference>
<dbReference type="GO" id="GO:0043565">
    <property type="term" value="F:sequence-specific DNA binding"/>
    <property type="evidence" value="ECO:0007669"/>
    <property type="project" value="InterPro"/>
</dbReference>
<keyword evidence="6" id="KW-1185">Reference proteome</keyword>
<dbReference type="Gene3D" id="3.30.70.920">
    <property type="match status" value="1"/>
</dbReference>
<dbReference type="InterPro" id="IPR011008">
    <property type="entry name" value="Dimeric_a/b-barrel"/>
</dbReference>
<reference evidence="5 6" key="1">
    <citation type="journal article" date="2010" name="Int. J. Syst. Evol. Microbiol.">
        <title>Bacillus horneckiae sp. nov., isolated from a spacecraft-assembly clean room.</title>
        <authorList>
            <person name="Vaishampayan P."/>
            <person name="Probst A."/>
            <person name="Krishnamurthi S."/>
            <person name="Ghosh S."/>
            <person name="Osman S."/>
            <person name="McDowall A."/>
            <person name="Ruckmani A."/>
            <person name="Mayilraj S."/>
            <person name="Venkateswaran K."/>
        </authorList>
    </citation>
    <scope>NUCLEOTIDE SEQUENCE [LARGE SCALE GENOMIC DNA]</scope>
    <source>
        <strain evidence="6">1PO1SC</strain>
    </source>
</reference>
<comment type="caution">
    <text evidence="5">The sequence shown here is derived from an EMBL/GenBank/DDBJ whole genome shotgun (WGS) entry which is preliminary data.</text>
</comment>
<dbReference type="RefSeq" id="WP_066194872.1">
    <property type="nucleotide sequence ID" value="NZ_CP194732.1"/>
</dbReference>
<keyword evidence="1" id="KW-0805">Transcription regulation</keyword>
<evidence type="ECO:0000256" key="2">
    <source>
        <dbReference type="ARBA" id="ARBA00023125"/>
    </source>
</evidence>
<gene>
    <name evidence="5" type="ORF">CWS20_15440</name>
</gene>
<dbReference type="Proteomes" id="UP000233343">
    <property type="component" value="Unassembled WGS sequence"/>
</dbReference>
<dbReference type="GO" id="GO:0043200">
    <property type="term" value="P:response to amino acid"/>
    <property type="evidence" value="ECO:0007669"/>
    <property type="project" value="TreeGrafter"/>
</dbReference>
<dbReference type="SUPFAM" id="SSF46785">
    <property type="entry name" value="Winged helix' DNA-binding domain"/>
    <property type="match status" value="1"/>
</dbReference>
<dbReference type="InterPro" id="IPR036388">
    <property type="entry name" value="WH-like_DNA-bd_sf"/>
</dbReference>
<evidence type="ECO:0000256" key="3">
    <source>
        <dbReference type="ARBA" id="ARBA00023163"/>
    </source>
</evidence>
<dbReference type="InterPro" id="IPR019887">
    <property type="entry name" value="Tscrpt_reg_AsnC/Lrp_C"/>
</dbReference>
<evidence type="ECO:0000313" key="5">
    <source>
        <dbReference type="EMBL" id="PKG28001.1"/>
    </source>
</evidence>
<sequence length="139" mass="15732">MDEIDREILTILQNDGRISFAELGRQIKLSTPAVKERVKKLEDKNVIEAYRAVINPQKVNKQITAFVLVDTHQCEAFRSFCNEHPAVIECHRLAGQYSYLVKVVTHSVVDLEGFIDATMQYGKPSTLINLSSPVAFKQI</sequence>
<accession>A0A2N0ZEQ6</accession>
<dbReference type="SMART" id="SM00344">
    <property type="entry name" value="HTH_ASNC"/>
    <property type="match status" value="1"/>
</dbReference>
<organism evidence="5 6">
    <name type="scientific">Cytobacillus horneckiae</name>
    <dbReference type="NCBI Taxonomy" id="549687"/>
    <lineage>
        <taxon>Bacteria</taxon>
        <taxon>Bacillati</taxon>
        <taxon>Bacillota</taxon>
        <taxon>Bacilli</taxon>
        <taxon>Bacillales</taxon>
        <taxon>Bacillaceae</taxon>
        <taxon>Cytobacillus</taxon>
    </lineage>
</organism>
<dbReference type="AlphaFoldDB" id="A0A2N0ZEQ6"/>
<dbReference type="InterPro" id="IPR019888">
    <property type="entry name" value="Tscrpt_reg_AsnC-like"/>
</dbReference>
<dbReference type="InterPro" id="IPR011991">
    <property type="entry name" value="ArsR-like_HTH"/>
</dbReference>
<protein>
    <submittedName>
        <fullName evidence="5">Lrp/AsnC family transcriptional regulator</fullName>
    </submittedName>
</protein>
<dbReference type="CDD" id="cd00090">
    <property type="entry name" value="HTH_ARSR"/>
    <property type="match status" value="1"/>
</dbReference>
<name>A0A2N0ZEQ6_9BACI</name>
<dbReference type="Gene3D" id="1.10.10.10">
    <property type="entry name" value="Winged helix-like DNA-binding domain superfamily/Winged helix DNA-binding domain"/>
    <property type="match status" value="1"/>
</dbReference>
<proteinExistence type="predicted"/>
<keyword evidence="3" id="KW-0804">Transcription</keyword>
<dbReference type="InterPro" id="IPR036390">
    <property type="entry name" value="WH_DNA-bd_sf"/>
</dbReference>
<dbReference type="Pfam" id="PF13404">
    <property type="entry name" value="HTH_AsnC-type"/>
    <property type="match status" value="1"/>
</dbReference>
<feature type="domain" description="HTH asnC-type" evidence="4">
    <location>
        <begin position="1"/>
        <end position="62"/>
    </location>
</feature>